<dbReference type="InterPro" id="IPR017946">
    <property type="entry name" value="PLC-like_Pdiesterase_TIM-brl"/>
</dbReference>
<proteinExistence type="predicted"/>
<dbReference type="AlphaFoldDB" id="A0A9N8EVB0"/>
<dbReference type="Gene3D" id="3.20.20.190">
    <property type="entry name" value="Phosphatidylinositol (PI) phosphodiesterase"/>
    <property type="match status" value="1"/>
</dbReference>
<dbReference type="OrthoDB" id="197419at2759"/>
<dbReference type="InterPro" id="IPR030395">
    <property type="entry name" value="GP_PDE_dom"/>
</dbReference>
<evidence type="ECO:0000313" key="2">
    <source>
        <dbReference type="EMBL" id="CAB9525395.1"/>
    </source>
</evidence>
<sequence>MRTVQSLTSLSTLAVGSTVAFSSSLAWTQSHSSLVVSLAVVPSANGIPIPPPVEPILENTMSTSLSSSTAAFVANTQPFLADPTQLLGKQQVSLPAGLAMASVLAEEETLVADNAFLWVPPNKSLRNKLKLPTTGITQLASSTEFQRPRIVGHRGSLYEELENTRAAFLACAGICDAVELDVFLLKDGNVVVFHGSGDDRDPGLLREYCTNVDEVQQGATSILDLTLEEAQKLQFSTSNAELAAPAAKIQQGKIPTLEQVLLDLQPTGMEVKIELKGPGTARPVLDLVDRLNMVQQVSYSSFNLNEIETVRQLKPQQNSNGNYVYRTGALFDEVPLDYIEQARAVGASEVHLRYDTCTVDRIKQIHGAGMGSMVWMRGPVGMKADATQKFWDIGNEDESCFSALVETGVQQLCVNRPKVLYDLLEKQPQKQSEVQEDPVVTVAAWPLQSVRPVLKV</sequence>
<protein>
    <submittedName>
        <fullName evidence="2">Glycerophosphoryl diester phosphodiesterase family</fullName>
    </submittedName>
</protein>
<dbReference type="Pfam" id="PF03009">
    <property type="entry name" value="GDPD"/>
    <property type="match status" value="1"/>
</dbReference>
<dbReference type="SUPFAM" id="SSF51695">
    <property type="entry name" value="PLC-like phosphodiesterases"/>
    <property type="match status" value="1"/>
</dbReference>
<evidence type="ECO:0000259" key="1">
    <source>
        <dbReference type="PROSITE" id="PS51704"/>
    </source>
</evidence>
<dbReference type="PANTHER" id="PTHR46211">
    <property type="entry name" value="GLYCEROPHOSPHORYL DIESTER PHOSPHODIESTERASE"/>
    <property type="match status" value="1"/>
</dbReference>
<gene>
    <name evidence="2" type="ORF">SEMRO_1671_G290050.1</name>
</gene>
<organism evidence="2 3">
    <name type="scientific">Seminavis robusta</name>
    <dbReference type="NCBI Taxonomy" id="568900"/>
    <lineage>
        <taxon>Eukaryota</taxon>
        <taxon>Sar</taxon>
        <taxon>Stramenopiles</taxon>
        <taxon>Ochrophyta</taxon>
        <taxon>Bacillariophyta</taxon>
        <taxon>Bacillariophyceae</taxon>
        <taxon>Bacillariophycidae</taxon>
        <taxon>Naviculales</taxon>
        <taxon>Naviculaceae</taxon>
        <taxon>Seminavis</taxon>
    </lineage>
</organism>
<dbReference type="GO" id="GO:0008081">
    <property type="term" value="F:phosphoric diester hydrolase activity"/>
    <property type="evidence" value="ECO:0007669"/>
    <property type="project" value="InterPro"/>
</dbReference>
<dbReference type="EMBL" id="CAICTM010001669">
    <property type="protein sequence ID" value="CAB9525395.1"/>
    <property type="molecule type" value="Genomic_DNA"/>
</dbReference>
<dbReference type="PROSITE" id="PS51704">
    <property type="entry name" value="GP_PDE"/>
    <property type="match status" value="1"/>
</dbReference>
<name>A0A9N8EVB0_9STRA</name>
<reference evidence="2" key="1">
    <citation type="submission" date="2020-06" db="EMBL/GenBank/DDBJ databases">
        <authorList>
            <consortium name="Plant Systems Biology data submission"/>
        </authorList>
    </citation>
    <scope>NUCLEOTIDE SEQUENCE</scope>
    <source>
        <strain evidence="2">D6</strain>
    </source>
</reference>
<dbReference type="GO" id="GO:0006629">
    <property type="term" value="P:lipid metabolic process"/>
    <property type="evidence" value="ECO:0007669"/>
    <property type="project" value="InterPro"/>
</dbReference>
<evidence type="ECO:0000313" key="3">
    <source>
        <dbReference type="Proteomes" id="UP001153069"/>
    </source>
</evidence>
<comment type="caution">
    <text evidence="2">The sequence shown here is derived from an EMBL/GenBank/DDBJ whole genome shotgun (WGS) entry which is preliminary data.</text>
</comment>
<dbReference type="Proteomes" id="UP001153069">
    <property type="component" value="Unassembled WGS sequence"/>
</dbReference>
<keyword evidence="3" id="KW-1185">Reference proteome</keyword>
<accession>A0A9N8EVB0</accession>
<feature type="domain" description="GP-PDE" evidence="1">
    <location>
        <begin position="148"/>
        <end position="424"/>
    </location>
</feature>
<dbReference type="PANTHER" id="PTHR46211:SF1">
    <property type="entry name" value="GLYCEROPHOSPHODIESTER PHOSPHODIESTERASE, CYTOPLASMIC"/>
    <property type="match status" value="1"/>
</dbReference>